<evidence type="ECO:0000313" key="1">
    <source>
        <dbReference type="EMBL" id="SCZ54488.1"/>
    </source>
</evidence>
<dbReference type="EMBL" id="FMWD01000003">
    <property type="protein sequence ID" value="SCZ54488.1"/>
    <property type="molecule type" value="Genomic_DNA"/>
</dbReference>
<organism evidence="1 2">
    <name type="scientific">Thiohalomonas denitrificans</name>
    <dbReference type="NCBI Taxonomy" id="415747"/>
    <lineage>
        <taxon>Bacteria</taxon>
        <taxon>Pseudomonadati</taxon>
        <taxon>Pseudomonadota</taxon>
        <taxon>Gammaproteobacteria</taxon>
        <taxon>Thiohalomonadales</taxon>
        <taxon>Thiohalomonadaceae</taxon>
        <taxon>Thiohalomonas</taxon>
    </lineage>
</organism>
<dbReference type="PANTHER" id="PTHR36849:SF1">
    <property type="entry name" value="CYTOPLASMIC PROTEIN"/>
    <property type="match status" value="1"/>
</dbReference>
<proteinExistence type="predicted"/>
<sequence>MDIRTKRVYETPAKADGLRILVDRVWPRGVKKEQAAVQHWMKSLAPSSDLRKWFGHDPNRWSEFQERYRRELDKTPDAVAEICRAAGEGTITLIYSARDDVHNNAVALREYLLKRCAHHRSTAGNDAGH</sequence>
<dbReference type="RefSeq" id="WP_092993322.1">
    <property type="nucleotide sequence ID" value="NZ_FMWD01000003.1"/>
</dbReference>
<dbReference type="OrthoDB" id="9790745at2"/>
<dbReference type="InterPro" id="IPR052552">
    <property type="entry name" value="YeaO-like"/>
</dbReference>
<protein>
    <submittedName>
        <fullName evidence="1">Uncharacterized conserved protein YeaO, DUF488 family</fullName>
    </submittedName>
</protein>
<accession>A0A1G5PYM2</accession>
<dbReference type="AlphaFoldDB" id="A0A1G5PYM2"/>
<dbReference type="Proteomes" id="UP000199648">
    <property type="component" value="Unassembled WGS sequence"/>
</dbReference>
<evidence type="ECO:0000313" key="2">
    <source>
        <dbReference type="Proteomes" id="UP000199648"/>
    </source>
</evidence>
<gene>
    <name evidence="1" type="ORF">SAMN03097708_00978</name>
</gene>
<name>A0A1G5PYM2_9GAMM</name>
<reference evidence="1 2" key="1">
    <citation type="submission" date="2016-10" db="EMBL/GenBank/DDBJ databases">
        <authorList>
            <person name="de Groot N.N."/>
        </authorList>
    </citation>
    <scope>NUCLEOTIDE SEQUENCE [LARGE SCALE GENOMIC DNA]</scope>
    <source>
        <strain evidence="1 2">HLD2</strain>
    </source>
</reference>
<dbReference type="Pfam" id="PF22752">
    <property type="entry name" value="DUF488-N3i"/>
    <property type="match status" value="1"/>
</dbReference>
<dbReference type="PANTHER" id="PTHR36849">
    <property type="entry name" value="CYTOPLASMIC PROTEIN-RELATED"/>
    <property type="match status" value="1"/>
</dbReference>
<dbReference type="STRING" id="415747.SAMN03097708_00978"/>
<keyword evidence="2" id="KW-1185">Reference proteome</keyword>